<evidence type="ECO:0000313" key="5">
    <source>
        <dbReference type="Proteomes" id="UP000014523"/>
    </source>
</evidence>
<reference evidence="4 5" key="1">
    <citation type="submission" date="2013-06" db="EMBL/GenBank/DDBJ databases">
        <title>The Genome Sequence of Acinetobacter gyllenbergii CIP 110306.</title>
        <authorList>
            <consortium name="The Broad Institute Genome Sequencing Platform"/>
            <consortium name="The Broad Institute Genome Sequencing Center for Infectious Disease"/>
            <person name="Cerqueira G."/>
            <person name="Feldgarden M."/>
            <person name="Courvalin P."/>
            <person name="Perichon B."/>
            <person name="Grillot-Courvalin C."/>
            <person name="Clermont D."/>
            <person name="Rocha E."/>
            <person name="Yoon E.-J."/>
            <person name="Nemec A."/>
            <person name="Young S.K."/>
            <person name="Zeng Q."/>
            <person name="Gargeya S."/>
            <person name="Fitzgerald M."/>
            <person name="Abouelleil A."/>
            <person name="Alvarado L."/>
            <person name="Berlin A.M."/>
            <person name="Chapman S.B."/>
            <person name="Dewar J."/>
            <person name="Goldberg J."/>
            <person name="Griggs A."/>
            <person name="Gujja S."/>
            <person name="Hansen M."/>
            <person name="Howarth C."/>
            <person name="Imamovic A."/>
            <person name="Larimer J."/>
            <person name="McCowan C."/>
            <person name="Murphy C."/>
            <person name="Pearson M."/>
            <person name="Priest M."/>
            <person name="Roberts A."/>
            <person name="Saif S."/>
            <person name="Shea T."/>
            <person name="Sykes S."/>
            <person name="Wortman J."/>
            <person name="Nusbaum C."/>
            <person name="Birren B."/>
        </authorList>
    </citation>
    <scope>NUCLEOTIDE SEQUENCE [LARGE SCALE GENOMIC DNA]</scope>
    <source>
        <strain evidence="4 5">CIP 110306</strain>
    </source>
</reference>
<sequence length="1442" mass="157996">MTQESRLVIVIDSRNAARNARNLSDELNNIERNGEFATRSTDRLSVATRQLAGYMAGLVTVGAAVSKMDAYTNLYNKLKVVTDTQVQLNGAMKDTFDIAQRVGAQWESVNDVYSKYVANSKTLNLNQEQLARLTEITTKAVAMSGSTAQAAAGALFQYGQSIDGNILRAQEYNSLVDGAGGLLNAMAKGLHVTRGELREMMLDGKLTGEVITQALLKAGDSVDQLYAKTDTSIGQTIAQLNNEITKFVGEAGKGSGAAQAIAKSIQYLAFNLETLTNVAMVGGAYWLGTLIPVMYKSVVAMGVKTKTLATQITVQYAAIQAERAAAAQEVVNAQTKLASLQAIRVQLIEELKLELQRKKSQISTQGAINSEIRLGLLRRQQAVINAELTATETALAAAQTRTAAAGAASIGAGRALLGVLGGPVGLGLTVAGVAATYLLMRNNGDKANEMLKDQTNYAGMAAEELNNLSGAQLRAAESELSKELNVQSLRLQKVKNDFEELTEKVLDSNRENKEAYRIWAELKSGTIEVEQAFDRLNQLDFISSEQINQLVDSKKKVDDQKEAVVKANEQLNLAKSAGANAKLGFNDAGKGAIDAAKDIAKFAEKLKDVNKMLTDRLWDNEFKKSLIEKFGATEQKAELLLQTYRKNQEKGFEGVTIQQEKLIDQILNQENAIDKLIDKDKERTKELEKQEKLTKRLVGISGNSGIGTGAHLDVRYGGSMSGQRVSNEHLARLKAADKPLSAYRVSSDYGPRKAPTKGASSFHKGIDFAMPVGTPITTNVAVKDVQTAYDPKGGGYYSTVTFEDGVVLKLLHQSPSMQGKVKGGASKGSDKAGVDIQSQIERQLDSQRALENEVAGEVQRIKNNLTVRLEDVDKAGFTPERSAEIKAELQRRADNDIAIAQQALRTKLDDYKDFEKTEEKLLKDNFDRRKFNAAHDIELSKADQQKAVELLNQQQQQELGLLKLAQEQRLFQAKLVLMSETEAMQERYRLEREEIQKNTKLSVDERQKMITFSKAAQENEMRNKIVGAVQNWGGIQADMNGYGDFYRQDQDRFSRLGTAQDLFDSKSAAVDYNEQGGLDAIKVQMEQQLISQQEFEDQKTAILQAAQDQRNIIAAEYAQNAKDIEDKYQQDRLNTQIALGGQMMGSLTSMFGSMFGEQSKAYKIMFAADKAYAIAAAGIAIQQNIAAASKAGFPYNIPLIAGAIAQGASIIANIRAIKDQGFADGGYTGKGGKYELAGSVHKGEVVWSQADIKRWGGVNLVESMRKSANPEAFLKNNASSDVMRRAMMSSQVFMDAQRNKDNQILYKPNKIEDTSKISTGSDLVHDGKVYFSPNGLVQDRSNLEDVYDFTLGRSARPQVETIASVQPSAHSINFKIEVVNQVKGVAVEAEQLDENTVRLIVKDELENNLPRAVPRIVSEQIDNPSSPISRSLSKNTTARRNR</sequence>
<dbReference type="EMBL" id="ATGG01000049">
    <property type="protein sequence ID" value="EPF72545.1"/>
    <property type="molecule type" value="Genomic_DNA"/>
</dbReference>
<feature type="region of interest" description="Disordered" evidence="2">
    <location>
        <begin position="1418"/>
        <end position="1442"/>
    </location>
</feature>
<feature type="coiled-coil region" evidence="1">
    <location>
        <begin position="13"/>
        <end position="40"/>
    </location>
</feature>
<dbReference type="RefSeq" id="WP_016542981.1">
    <property type="nucleotide sequence ID" value="NZ_ASQH01000024.1"/>
</dbReference>
<name>A0A829HED3_9GAMM</name>
<feature type="domain" description="Tape measure protein N-terminal" evidence="3">
    <location>
        <begin position="63"/>
        <end position="252"/>
    </location>
</feature>
<feature type="coiled-coil region" evidence="1">
    <location>
        <begin position="316"/>
        <end position="350"/>
    </location>
</feature>
<protein>
    <recommendedName>
        <fullName evidence="3">Tape measure protein N-terminal domain-containing protein</fullName>
    </recommendedName>
</protein>
<dbReference type="InterPro" id="IPR011055">
    <property type="entry name" value="Dup_hybrid_motif"/>
</dbReference>
<evidence type="ECO:0000256" key="2">
    <source>
        <dbReference type="SAM" id="MobiDB-lite"/>
    </source>
</evidence>
<feature type="coiled-coil region" evidence="1">
    <location>
        <begin position="484"/>
        <end position="511"/>
    </location>
</feature>
<dbReference type="InterPro" id="IPR013491">
    <property type="entry name" value="Tape_meas_N"/>
</dbReference>
<evidence type="ECO:0000313" key="4">
    <source>
        <dbReference type="EMBL" id="EPF72545.1"/>
    </source>
</evidence>
<dbReference type="Gene3D" id="2.70.70.10">
    <property type="entry name" value="Glucose Permease (Domain IIA)"/>
    <property type="match status" value="1"/>
</dbReference>
<evidence type="ECO:0000259" key="3">
    <source>
        <dbReference type="Pfam" id="PF20155"/>
    </source>
</evidence>
<feature type="compositionally biased region" description="Polar residues" evidence="2">
    <location>
        <begin position="1420"/>
        <end position="1436"/>
    </location>
</feature>
<dbReference type="Pfam" id="PF20155">
    <property type="entry name" value="TMP_3"/>
    <property type="match status" value="1"/>
</dbReference>
<comment type="caution">
    <text evidence="4">The sequence shown here is derived from an EMBL/GenBank/DDBJ whole genome shotgun (WGS) entry which is preliminary data.</text>
</comment>
<proteinExistence type="predicted"/>
<dbReference type="SUPFAM" id="SSF51261">
    <property type="entry name" value="Duplicated hybrid motif"/>
    <property type="match status" value="1"/>
</dbReference>
<keyword evidence="1" id="KW-0175">Coiled coil</keyword>
<accession>A0A829HED3</accession>
<dbReference type="Proteomes" id="UP000014523">
    <property type="component" value="Unassembled WGS sequence"/>
</dbReference>
<keyword evidence="5" id="KW-1185">Reference proteome</keyword>
<feature type="coiled-coil region" evidence="1">
    <location>
        <begin position="550"/>
        <end position="577"/>
    </location>
</feature>
<organism evidence="4 5">
    <name type="scientific">Acinetobacter gyllenbergii CIP 110306 = MTCC 11365</name>
    <dbReference type="NCBI Taxonomy" id="1217657"/>
    <lineage>
        <taxon>Bacteria</taxon>
        <taxon>Pseudomonadati</taxon>
        <taxon>Pseudomonadota</taxon>
        <taxon>Gammaproteobacteria</taxon>
        <taxon>Moraxellales</taxon>
        <taxon>Moraxellaceae</taxon>
        <taxon>Acinetobacter</taxon>
    </lineage>
</organism>
<dbReference type="NCBIfam" id="TIGR02675">
    <property type="entry name" value="tape_meas_nterm"/>
    <property type="match status" value="1"/>
</dbReference>
<evidence type="ECO:0000256" key="1">
    <source>
        <dbReference type="SAM" id="Coils"/>
    </source>
</evidence>
<gene>
    <name evidence="4" type="ORF">F957_03681</name>
</gene>